<dbReference type="Proteomes" id="UP000249354">
    <property type="component" value="Unassembled WGS sequence"/>
</dbReference>
<name>A0A2W4TQ15_9CYAN</name>
<comment type="caution">
    <text evidence="1">The sequence shown here is derived from an EMBL/GenBank/DDBJ whole genome shotgun (WGS) entry which is preliminary data.</text>
</comment>
<accession>A0A2W4TQ15</accession>
<reference evidence="1 2" key="2">
    <citation type="submission" date="2018-06" db="EMBL/GenBank/DDBJ databases">
        <title>Metagenomic assembly of (sub)arctic Cyanobacteria and their associated microbiome from non-axenic cultures.</title>
        <authorList>
            <person name="Baurain D."/>
        </authorList>
    </citation>
    <scope>NUCLEOTIDE SEQUENCE [LARGE SCALE GENOMIC DNA]</scope>
    <source>
        <strain evidence="1">ULC129bin1</strain>
    </source>
</reference>
<evidence type="ECO:0008006" key="3">
    <source>
        <dbReference type="Google" id="ProtNLM"/>
    </source>
</evidence>
<gene>
    <name evidence="1" type="ORF">DCF25_21425</name>
</gene>
<dbReference type="EMBL" id="QBMC01000242">
    <property type="protein sequence ID" value="PZO09724.1"/>
    <property type="molecule type" value="Genomic_DNA"/>
</dbReference>
<dbReference type="AlphaFoldDB" id="A0A2W4TQ15"/>
<evidence type="ECO:0000313" key="1">
    <source>
        <dbReference type="EMBL" id="PZO09724.1"/>
    </source>
</evidence>
<evidence type="ECO:0000313" key="2">
    <source>
        <dbReference type="Proteomes" id="UP000249354"/>
    </source>
</evidence>
<proteinExistence type="predicted"/>
<reference evidence="2" key="1">
    <citation type="submission" date="2018-04" db="EMBL/GenBank/DDBJ databases">
        <authorList>
            <person name="Cornet L."/>
        </authorList>
    </citation>
    <scope>NUCLEOTIDE SEQUENCE [LARGE SCALE GENOMIC DNA]</scope>
</reference>
<protein>
    <recommendedName>
        <fullName evidence="3">SH3b domain-containing protein</fullName>
    </recommendedName>
</protein>
<dbReference type="Gene3D" id="2.30.30.40">
    <property type="entry name" value="SH3 Domains"/>
    <property type="match status" value="1"/>
</dbReference>
<sequence>MTTGTRTRTGTLKSNNSSITSVNIRHAADGNWKTDLPQGTQVRVIQASAAPDSGGHTWYKISYGTANELGWVRDDVIVIKDEPAGGGKELEVATEENTRLFFETPKRSFRVFQGSERLHLNIYDKSTRKTQQIGAICLPSAISAPEGADVPWQSYVAEQNGRVYVARFVPLKQIELVVSDADNWRIISKASGYGGRGSAYT</sequence>
<organism evidence="1 2">
    <name type="scientific">Leptolyngbya foveolarum</name>
    <dbReference type="NCBI Taxonomy" id="47253"/>
    <lineage>
        <taxon>Bacteria</taxon>
        <taxon>Bacillati</taxon>
        <taxon>Cyanobacteriota</taxon>
        <taxon>Cyanophyceae</taxon>
        <taxon>Leptolyngbyales</taxon>
        <taxon>Leptolyngbyaceae</taxon>
        <taxon>Leptolyngbya group</taxon>
        <taxon>Leptolyngbya</taxon>
    </lineage>
</organism>